<name>A0A6J4HVG7_9BACT</name>
<sequence length="73" mass="7702">MRKGGARAPPFSFLVINVFVLDGSADNGIGRAGRRLPRLEPAPPLQTIRARSWGNACTKTVMRPGEPSAAGSV</sequence>
<protein>
    <submittedName>
        <fullName evidence="1">Uncharacterized protein</fullName>
    </submittedName>
</protein>
<accession>A0A6J4HVG7</accession>
<reference evidence="1" key="1">
    <citation type="submission" date="2020-02" db="EMBL/GenBank/DDBJ databases">
        <authorList>
            <person name="Meier V. D."/>
        </authorList>
    </citation>
    <scope>NUCLEOTIDE SEQUENCE</scope>
    <source>
        <strain evidence="1">AVDCRST_MAG63</strain>
    </source>
</reference>
<dbReference type="EMBL" id="CADCTO010000152">
    <property type="protein sequence ID" value="CAA9234840.1"/>
    <property type="molecule type" value="Genomic_DNA"/>
</dbReference>
<evidence type="ECO:0000313" key="1">
    <source>
        <dbReference type="EMBL" id="CAA9234840.1"/>
    </source>
</evidence>
<dbReference type="AlphaFoldDB" id="A0A6J4HVG7"/>
<proteinExistence type="predicted"/>
<organism evidence="1">
    <name type="scientific">uncultured Armatimonadetes bacterium</name>
    <dbReference type="NCBI Taxonomy" id="157466"/>
    <lineage>
        <taxon>Bacteria</taxon>
        <taxon>Bacillati</taxon>
        <taxon>Armatimonadota</taxon>
        <taxon>environmental samples</taxon>
    </lineage>
</organism>
<gene>
    <name evidence="1" type="ORF">AVDCRST_MAG63-1141</name>
</gene>